<accession>A0A329NY99</accession>
<organism evidence="2 3">
    <name type="scientific">Aerococcus urinae</name>
    <dbReference type="NCBI Taxonomy" id="1376"/>
    <lineage>
        <taxon>Bacteria</taxon>
        <taxon>Bacillati</taxon>
        <taxon>Bacillota</taxon>
        <taxon>Bacilli</taxon>
        <taxon>Lactobacillales</taxon>
        <taxon>Aerococcaceae</taxon>
        <taxon>Aerococcus</taxon>
    </lineage>
</organism>
<dbReference type="InterPro" id="IPR036390">
    <property type="entry name" value="WH_DNA-bd_sf"/>
</dbReference>
<dbReference type="Pfam" id="PF08279">
    <property type="entry name" value="HTH_11"/>
    <property type="match status" value="1"/>
</dbReference>
<dbReference type="SUPFAM" id="SSF46785">
    <property type="entry name" value="Winged helix' DNA-binding domain"/>
    <property type="match status" value="1"/>
</dbReference>
<dbReference type="Gene3D" id="1.10.10.10">
    <property type="entry name" value="Winged helix-like DNA-binding domain superfamily/Winged helix DNA-binding domain"/>
    <property type="match status" value="1"/>
</dbReference>
<comment type="caution">
    <text evidence="2">The sequence shown here is derived from an EMBL/GenBank/DDBJ whole genome shotgun (WGS) entry which is preliminary data.</text>
</comment>
<sequence length="74" mass="8515">MDTSTGQTMAKLLGKLDQRRLNIIKYLITSDQEMVAIKELKTHFNCSSQTIISDLKQLILIFPDKLQFEMKGKL</sequence>
<name>A0A329NY99_9LACT</name>
<evidence type="ECO:0000313" key="2">
    <source>
        <dbReference type="EMBL" id="RAV77400.1"/>
    </source>
</evidence>
<dbReference type="EMBL" id="QMHM01000025">
    <property type="protein sequence ID" value="RAV77400.1"/>
    <property type="molecule type" value="Genomic_DNA"/>
</dbReference>
<proteinExistence type="predicted"/>
<gene>
    <name evidence="2" type="ORF">DBT54_08845</name>
</gene>
<dbReference type="InterPro" id="IPR013196">
    <property type="entry name" value="HTH_11"/>
</dbReference>
<reference evidence="2 3" key="1">
    <citation type="submission" date="2018-04" db="EMBL/GenBank/DDBJ databases">
        <title>Aerococcus urinae genomes.</title>
        <authorList>
            <person name="Hilt E."/>
            <person name="Gilbert N.M."/>
            <person name="Thomas-White K."/>
            <person name="Putonti C."/>
            <person name="Lewis A.L."/>
            <person name="Visck K.L."/>
            <person name="Wolfe A.J."/>
        </authorList>
    </citation>
    <scope>NUCLEOTIDE SEQUENCE [LARGE SCALE GENOMIC DNA]</scope>
    <source>
        <strain evidence="2 3">UMB7480</strain>
    </source>
</reference>
<feature type="domain" description="Helix-turn-helix type 11" evidence="1">
    <location>
        <begin position="19"/>
        <end position="58"/>
    </location>
</feature>
<dbReference type="InterPro" id="IPR036388">
    <property type="entry name" value="WH-like_DNA-bd_sf"/>
</dbReference>
<protein>
    <recommendedName>
        <fullName evidence="1">Helix-turn-helix type 11 domain-containing protein</fullName>
    </recommendedName>
</protein>
<dbReference type="Proteomes" id="UP000251923">
    <property type="component" value="Unassembled WGS sequence"/>
</dbReference>
<evidence type="ECO:0000259" key="1">
    <source>
        <dbReference type="Pfam" id="PF08279"/>
    </source>
</evidence>
<evidence type="ECO:0000313" key="3">
    <source>
        <dbReference type="Proteomes" id="UP000251923"/>
    </source>
</evidence>
<dbReference type="AlphaFoldDB" id="A0A329NY99"/>